<dbReference type="GO" id="GO:0016887">
    <property type="term" value="F:ATP hydrolysis activity"/>
    <property type="evidence" value="ECO:0007669"/>
    <property type="project" value="InterPro"/>
</dbReference>
<proteinExistence type="predicted"/>
<dbReference type="Pfam" id="PF00005">
    <property type="entry name" value="ABC_tran"/>
    <property type="match status" value="1"/>
</dbReference>
<evidence type="ECO:0000256" key="2">
    <source>
        <dbReference type="ARBA" id="ARBA00022741"/>
    </source>
</evidence>
<dbReference type="PROSITE" id="PS50893">
    <property type="entry name" value="ABC_TRANSPORTER_2"/>
    <property type="match status" value="1"/>
</dbReference>
<evidence type="ECO:0000313" key="6">
    <source>
        <dbReference type="Proteomes" id="UP000515312"/>
    </source>
</evidence>
<keyword evidence="6" id="KW-1185">Reference proteome</keyword>
<accession>A0A7G8BLU5</accession>
<dbReference type="InterPro" id="IPR003439">
    <property type="entry name" value="ABC_transporter-like_ATP-bd"/>
</dbReference>
<name>A0A7G8BLU5_9BACT</name>
<dbReference type="Proteomes" id="UP000515312">
    <property type="component" value="Chromosome"/>
</dbReference>
<dbReference type="EMBL" id="CP060394">
    <property type="protein sequence ID" value="QNI33515.1"/>
    <property type="molecule type" value="Genomic_DNA"/>
</dbReference>
<dbReference type="RefSeq" id="WP_186744999.1">
    <property type="nucleotide sequence ID" value="NZ_CP060394.1"/>
</dbReference>
<evidence type="ECO:0000313" key="5">
    <source>
        <dbReference type="EMBL" id="QNI33515.1"/>
    </source>
</evidence>
<reference evidence="5 6" key="1">
    <citation type="submission" date="2020-08" db="EMBL/GenBank/DDBJ databases">
        <title>Edaphobacter telluris sp. nov. and Acidobacterium dinghuensis sp. nov., two acidobacteria isolated from forest soil.</title>
        <authorList>
            <person name="Fu J."/>
            <person name="Qiu L."/>
        </authorList>
    </citation>
    <scope>NUCLEOTIDE SEQUENCE [LARGE SCALE GENOMIC DNA]</scope>
    <source>
        <strain evidence="5">4Y35</strain>
    </source>
</reference>
<dbReference type="PANTHER" id="PTHR42711">
    <property type="entry name" value="ABC TRANSPORTER ATP-BINDING PROTEIN"/>
    <property type="match status" value="1"/>
</dbReference>
<protein>
    <submittedName>
        <fullName evidence="5">ABC transporter ATP-binding protein</fullName>
    </submittedName>
</protein>
<dbReference type="InterPro" id="IPR050763">
    <property type="entry name" value="ABC_transporter_ATP-binding"/>
</dbReference>
<dbReference type="InterPro" id="IPR017871">
    <property type="entry name" value="ABC_transporter-like_CS"/>
</dbReference>
<dbReference type="InterPro" id="IPR003593">
    <property type="entry name" value="AAA+_ATPase"/>
</dbReference>
<dbReference type="GO" id="GO:0005524">
    <property type="term" value="F:ATP binding"/>
    <property type="evidence" value="ECO:0007669"/>
    <property type="project" value="UniProtKB-KW"/>
</dbReference>
<dbReference type="PROSITE" id="PS00211">
    <property type="entry name" value="ABC_TRANSPORTER_1"/>
    <property type="match status" value="1"/>
</dbReference>
<organism evidence="5 6">
    <name type="scientific">Alloacidobacterium dinghuense</name>
    <dbReference type="NCBI Taxonomy" id="2763107"/>
    <lineage>
        <taxon>Bacteria</taxon>
        <taxon>Pseudomonadati</taxon>
        <taxon>Acidobacteriota</taxon>
        <taxon>Terriglobia</taxon>
        <taxon>Terriglobales</taxon>
        <taxon>Acidobacteriaceae</taxon>
        <taxon>Alloacidobacterium</taxon>
    </lineage>
</organism>
<keyword evidence="2" id="KW-0547">Nucleotide-binding</keyword>
<keyword evidence="3 5" id="KW-0067">ATP-binding</keyword>
<gene>
    <name evidence="5" type="ORF">H7849_06095</name>
</gene>
<dbReference type="KEGG" id="adin:H7849_06095"/>
<dbReference type="AlphaFoldDB" id="A0A7G8BLU5"/>
<dbReference type="InterPro" id="IPR027417">
    <property type="entry name" value="P-loop_NTPase"/>
</dbReference>
<dbReference type="Gene3D" id="3.40.50.300">
    <property type="entry name" value="P-loop containing nucleotide triphosphate hydrolases"/>
    <property type="match status" value="1"/>
</dbReference>
<feature type="domain" description="ABC transporter" evidence="4">
    <location>
        <begin position="26"/>
        <end position="249"/>
    </location>
</feature>
<dbReference type="SMART" id="SM00382">
    <property type="entry name" value="AAA"/>
    <property type="match status" value="1"/>
</dbReference>
<evidence type="ECO:0000259" key="4">
    <source>
        <dbReference type="PROSITE" id="PS50893"/>
    </source>
</evidence>
<evidence type="ECO:0000256" key="3">
    <source>
        <dbReference type="ARBA" id="ARBA00022840"/>
    </source>
</evidence>
<dbReference type="PANTHER" id="PTHR42711:SF17">
    <property type="entry name" value="ABC TRANSPORTER ATP-BINDING PROTEIN"/>
    <property type="match status" value="1"/>
</dbReference>
<evidence type="ECO:0000256" key="1">
    <source>
        <dbReference type="ARBA" id="ARBA00022448"/>
    </source>
</evidence>
<sequence length="316" mass="34704">MSATTIIPDRIDKWREPQSEGTQAVARLHSVTKRYGSNTALDQFSFEIHPGEIVALLGPNGAGKTTAVRLLLGLISPDSGSARVLGRDPRESSARTRIGAMLQIARVPENLRVRDHIDLFRSYYPAPLGTKEIVQRAGLEGIEDKFFGKLSGGQKQRLLFAIALCGNPDLVFLDEPTVGMDIEARRNLWDQIRALSSRGKSILLTTHYLEEADALANRIIVLNKGTLVAHGTPAQIKSQVTGRRIRCVTELDIDFVRNLPTVSDVITDRDALVITATHPESVIRIILQRDLTLRDLEISAAALEDAFVALTKSQAS</sequence>
<dbReference type="SUPFAM" id="SSF52540">
    <property type="entry name" value="P-loop containing nucleoside triphosphate hydrolases"/>
    <property type="match status" value="1"/>
</dbReference>
<dbReference type="CDD" id="cd03230">
    <property type="entry name" value="ABC_DR_subfamily_A"/>
    <property type="match status" value="1"/>
</dbReference>
<keyword evidence="1" id="KW-0813">Transport</keyword>